<dbReference type="GO" id="GO:0045892">
    <property type="term" value="P:negative regulation of DNA-templated transcription"/>
    <property type="evidence" value="ECO:0007669"/>
    <property type="project" value="InterPro"/>
</dbReference>
<dbReference type="OrthoDB" id="1706183at2"/>
<evidence type="ECO:0000256" key="5">
    <source>
        <dbReference type="ARBA" id="ARBA00023125"/>
    </source>
</evidence>
<keyword evidence="3" id="KW-0805">Transcription regulation</keyword>
<evidence type="ECO:0000256" key="6">
    <source>
        <dbReference type="ARBA" id="ARBA00023163"/>
    </source>
</evidence>
<dbReference type="RefSeq" id="WP_009201355.1">
    <property type="nucleotide sequence ID" value="NZ_ACJX03000001.1"/>
</dbReference>
<dbReference type="CDD" id="cd03440">
    <property type="entry name" value="hot_dog"/>
    <property type="match status" value="1"/>
</dbReference>
<evidence type="ECO:0000256" key="3">
    <source>
        <dbReference type="ARBA" id="ARBA00023015"/>
    </source>
</evidence>
<dbReference type="GO" id="GO:0003700">
    <property type="term" value="F:DNA-binding transcription factor activity"/>
    <property type="evidence" value="ECO:0007669"/>
    <property type="project" value="InterPro"/>
</dbReference>
<dbReference type="eggNOG" id="COG1349">
    <property type="taxonomic scope" value="Bacteria"/>
</dbReference>
<dbReference type="Pfam" id="PF13412">
    <property type="entry name" value="HTH_24"/>
    <property type="match status" value="1"/>
</dbReference>
<accession>A0A0T5XC54</accession>
<dbReference type="Gene3D" id="1.10.10.10">
    <property type="entry name" value="Winged helix-like DNA-binding domain superfamily/Winged helix DNA-binding domain"/>
    <property type="match status" value="1"/>
</dbReference>
<evidence type="ECO:0000313" key="8">
    <source>
        <dbReference type="Proteomes" id="UP000005273"/>
    </source>
</evidence>
<keyword evidence="6" id="KW-0804">Transcription</keyword>
<keyword evidence="4" id="KW-0443">Lipid metabolism</keyword>
<name>A0A0T5XC54_9BACT</name>
<evidence type="ECO:0000256" key="2">
    <source>
        <dbReference type="ARBA" id="ARBA00022516"/>
    </source>
</evidence>
<dbReference type="SUPFAM" id="SSF46785">
    <property type="entry name" value="Winged helix' DNA-binding domain"/>
    <property type="match status" value="1"/>
</dbReference>
<dbReference type="PIRSF" id="PIRSF037733">
    <property type="entry name" value="Transcription_factor_FapR"/>
    <property type="match status" value="1"/>
</dbReference>
<keyword evidence="2" id="KW-0444">Lipid biosynthesis</keyword>
<sequence length="188" mass="21097">MSTSGDRKRRHQRILKLLRENPLLTDEALANALGVSLSTVRLDRALLGIPEFRERMRKMAEEATSRLRSLRYDEVVGELVELQPNKLALSVLQTTGDMAFRDTDLVADHHIYAQATSLAIAVVEADYVITASAHIRYKVPARVGDMLVARAKVGTHKQNKYIVSVRTKVEGKEIFIGRFIVAALENYP</sequence>
<evidence type="ECO:0000256" key="1">
    <source>
        <dbReference type="ARBA" id="ARBA00022491"/>
    </source>
</evidence>
<comment type="caution">
    <text evidence="7">The sequence shown here is derived from an EMBL/GenBank/DDBJ whole genome shotgun (WGS) entry which is preliminary data.</text>
</comment>
<dbReference type="SUPFAM" id="SSF54637">
    <property type="entry name" value="Thioesterase/thiol ester dehydrase-isomerase"/>
    <property type="match status" value="1"/>
</dbReference>
<reference evidence="8" key="1">
    <citation type="submission" date="2012-09" db="EMBL/GenBank/DDBJ databases">
        <authorList>
            <person name="Weinstock G."/>
            <person name="Sodergren E."/>
            <person name="Clifton S."/>
            <person name="Fulton L."/>
            <person name="Fulton B."/>
            <person name="Courtney L."/>
            <person name="Fronick C."/>
            <person name="Harrison M."/>
            <person name="Strong C."/>
            <person name="Farmer C."/>
            <person name="Delehaunty K."/>
            <person name="Markovic C."/>
            <person name="Hall O."/>
            <person name="Minx P."/>
            <person name="Tomlinson C."/>
            <person name="Mitreva M."/>
            <person name="Nelson J."/>
            <person name="Hou S."/>
            <person name="Wollam A."/>
            <person name="Pepin K.H."/>
            <person name="Johnson M."/>
            <person name="Bhonagiri V."/>
            <person name="Nash W.E."/>
            <person name="Suruliraj S."/>
            <person name="Warren W."/>
            <person name="Chinwalla A."/>
            <person name="Mardis E.R."/>
            <person name="Wilson R.K."/>
        </authorList>
    </citation>
    <scope>NUCLEOTIDE SEQUENCE [LARGE SCALE GENOMIC DNA]</scope>
    <source>
        <strain evidence="8">OS1</strain>
    </source>
</reference>
<dbReference type="EMBL" id="ACJX03000001">
    <property type="protein sequence ID" value="KRT35944.1"/>
    <property type="molecule type" value="Genomic_DNA"/>
</dbReference>
<dbReference type="InterPro" id="IPR036390">
    <property type="entry name" value="WH_DNA-bd_sf"/>
</dbReference>
<dbReference type="NCBIfam" id="NF003359">
    <property type="entry name" value="PRK04424.1"/>
    <property type="match status" value="1"/>
</dbReference>
<keyword evidence="5" id="KW-0238">DNA-binding</keyword>
<proteinExistence type="predicted"/>
<dbReference type="Proteomes" id="UP000005273">
    <property type="component" value="Unassembled WGS sequence"/>
</dbReference>
<dbReference type="AlphaFoldDB" id="A0A0T5XC54"/>
<protein>
    <submittedName>
        <fullName evidence="7">Putative transcription factor FapR</fullName>
    </submittedName>
</protein>
<dbReference type="STRING" id="592015.HMPREF1705_03204"/>
<evidence type="ECO:0000313" key="7">
    <source>
        <dbReference type="EMBL" id="KRT35944.1"/>
    </source>
</evidence>
<dbReference type="GO" id="GO:0006629">
    <property type="term" value="P:lipid metabolic process"/>
    <property type="evidence" value="ECO:0007669"/>
    <property type="project" value="UniProtKB-KW"/>
</dbReference>
<evidence type="ECO:0000256" key="4">
    <source>
        <dbReference type="ARBA" id="ARBA00023098"/>
    </source>
</evidence>
<keyword evidence="1" id="KW-0678">Repressor</keyword>
<dbReference type="InterPro" id="IPR029069">
    <property type="entry name" value="HotDog_dom_sf"/>
</dbReference>
<gene>
    <name evidence="7" type="ORF">HMPREF1705_03204</name>
</gene>
<dbReference type="InterPro" id="IPR036388">
    <property type="entry name" value="WH-like_DNA-bd_sf"/>
</dbReference>
<dbReference type="GO" id="GO:0003677">
    <property type="term" value="F:DNA binding"/>
    <property type="evidence" value="ECO:0007669"/>
    <property type="project" value="UniProtKB-KW"/>
</dbReference>
<dbReference type="Gene3D" id="3.10.129.10">
    <property type="entry name" value="Hotdog Thioesterase"/>
    <property type="match status" value="1"/>
</dbReference>
<dbReference type="InterPro" id="IPR017275">
    <property type="entry name" value="Transcription_factor_FapR"/>
</dbReference>
<keyword evidence="8" id="KW-1185">Reference proteome</keyword>
<dbReference type="GO" id="GO:0045717">
    <property type="term" value="P:negative regulation of fatty acid biosynthetic process"/>
    <property type="evidence" value="ECO:0007669"/>
    <property type="project" value="InterPro"/>
</dbReference>
<organism evidence="7 8">
    <name type="scientific">Acetomicrobium hydrogeniformans ATCC BAA-1850</name>
    <dbReference type="NCBI Taxonomy" id="592015"/>
    <lineage>
        <taxon>Bacteria</taxon>
        <taxon>Thermotogati</taxon>
        <taxon>Synergistota</taxon>
        <taxon>Synergistia</taxon>
        <taxon>Synergistales</taxon>
        <taxon>Acetomicrobiaceae</taxon>
        <taxon>Acetomicrobium</taxon>
    </lineage>
</organism>